<evidence type="ECO:0000313" key="2">
    <source>
        <dbReference type="Proteomes" id="UP000015105"/>
    </source>
</evidence>
<protein>
    <recommendedName>
        <fullName evidence="3">Reverse transcriptase/retrotransposon-derived protein RNase H-like domain-containing protein</fullName>
    </recommendedName>
</protein>
<dbReference type="EnsemblPlants" id="AET1Gv20100300.1">
    <property type="protein sequence ID" value="AET1Gv20100300.1"/>
    <property type="gene ID" value="AET1Gv20100300"/>
</dbReference>
<dbReference type="InterPro" id="IPR043502">
    <property type="entry name" value="DNA/RNA_pol_sf"/>
</dbReference>
<dbReference type="STRING" id="200361.A0A452XPU9"/>
<dbReference type="Gramene" id="AET1Gv20100300.1">
    <property type="protein sequence ID" value="AET1Gv20100300.1"/>
    <property type="gene ID" value="AET1Gv20100300"/>
</dbReference>
<reference evidence="1" key="3">
    <citation type="journal article" date="2017" name="Nature">
        <title>Genome sequence of the progenitor of the wheat D genome Aegilops tauschii.</title>
        <authorList>
            <person name="Luo M.C."/>
            <person name="Gu Y.Q."/>
            <person name="Puiu D."/>
            <person name="Wang H."/>
            <person name="Twardziok S.O."/>
            <person name="Deal K.R."/>
            <person name="Huo N."/>
            <person name="Zhu T."/>
            <person name="Wang L."/>
            <person name="Wang Y."/>
            <person name="McGuire P.E."/>
            <person name="Liu S."/>
            <person name="Long H."/>
            <person name="Ramasamy R.K."/>
            <person name="Rodriguez J.C."/>
            <person name="Van S.L."/>
            <person name="Yuan L."/>
            <person name="Wang Z."/>
            <person name="Xia Z."/>
            <person name="Xiao L."/>
            <person name="Anderson O.D."/>
            <person name="Ouyang S."/>
            <person name="Liang Y."/>
            <person name="Zimin A.V."/>
            <person name="Pertea G."/>
            <person name="Qi P."/>
            <person name="Bennetzen J.L."/>
            <person name="Dai X."/>
            <person name="Dawson M.W."/>
            <person name="Muller H.G."/>
            <person name="Kugler K."/>
            <person name="Rivarola-Duarte L."/>
            <person name="Spannagl M."/>
            <person name="Mayer K.F.X."/>
            <person name="Lu F.H."/>
            <person name="Bevan M.W."/>
            <person name="Leroy P."/>
            <person name="Li P."/>
            <person name="You F.M."/>
            <person name="Sun Q."/>
            <person name="Liu Z."/>
            <person name="Lyons E."/>
            <person name="Wicker T."/>
            <person name="Salzberg S.L."/>
            <person name="Devos K.M."/>
            <person name="Dvorak J."/>
        </authorList>
    </citation>
    <scope>NUCLEOTIDE SEQUENCE [LARGE SCALE GENOMIC DNA]</scope>
    <source>
        <strain evidence="1">cv. AL8/78</strain>
    </source>
</reference>
<dbReference type="InterPro" id="IPR043128">
    <property type="entry name" value="Rev_trsase/Diguanyl_cyclase"/>
</dbReference>
<dbReference type="FunFam" id="3.30.70.270:FF:000020">
    <property type="entry name" value="Transposon Tf2-6 polyprotein-like Protein"/>
    <property type="match status" value="1"/>
</dbReference>
<evidence type="ECO:0008006" key="3">
    <source>
        <dbReference type="Google" id="ProtNLM"/>
    </source>
</evidence>
<dbReference type="InterPro" id="IPR051320">
    <property type="entry name" value="Viral_Replic_Matur_Polypro"/>
</dbReference>
<reference evidence="2" key="2">
    <citation type="journal article" date="2017" name="Nat. Plants">
        <title>The Aegilops tauschii genome reveals multiple impacts of transposons.</title>
        <authorList>
            <person name="Zhao G."/>
            <person name="Zou C."/>
            <person name="Li K."/>
            <person name="Wang K."/>
            <person name="Li T."/>
            <person name="Gao L."/>
            <person name="Zhang X."/>
            <person name="Wang H."/>
            <person name="Yang Z."/>
            <person name="Liu X."/>
            <person name="Jiang W."/>
            <person name="Mao L."/>
            <person name="Kong X."/>
            <person name="Jiao Y."/>
            <person name="Jia J."/>
        </authorList>
    </citation>
    <scope>NUCLEOTIDE SEQUENCE [LARGE SCALE GENOMIC DNA]</scope>
    <source>
        <strain evidence="2">cv. AL8/78</strain>
    </source>
</reference>
<dbReference type="Proteomes" id="UP000015105">
    <property type="component" value="Chromosome 1D"/>
</dbReference>
<sequence length="81" mass="9304">MRAMEEWPQPTTVTELRGFLGLTGYYRKFVKNYGIITKPLTQLLTKKGFLWSDQAAQAFEELKRAMSSTPVLALPDYSKPF</sequence>
<dbReference type="PANTHER" id="PTHR33064">
    <property type="entry name" value="POL PROTEIN"/>
    <property type="match status" value="1"/>
</dbReference>
<dbReference type="Gene3D" id="3.30.70.270">
    <property type="match status" value="1"/>
</dbReference>
<reference evidence="1" key="4">
    <citation type="submission" date="2019-03" db="UniProtKB">
        <authorList>
            <consortium name="EnsemblPlants"/>
        </authorList>
    </citation>
    <scope>IDENTIFICATION</scope>
</reference>
<dbReference type="AlphaFoldDB" id="A0A452XPU9"/>
<reference evidence="1" key="5">
    <citation type="journal article" date="2021" name="G3 (Bethesda)">
        <title>Aegilops tauschii genome assembly Aet v5.0 features greater sequence contiguity and improved annotation.</title>
        <authorList>
            <person name="Wang L."/>
            <person name="Zhu T."/>
            <person name="Rodriguez J.C."/>
            <person name="Deal K.R."/>
            <person name="Dubcovsky J."/>
            <person name="McGuire P.E."/>
            <person name="Lux T."/>
            <person name="Spannagl M."/>
            <person name="Mayer K.F.X."/>
            <person name="Baldrich P."/>
            <person name="Meyers B.C."/>
            <person name="Huo N."/>
            <person name="Gu Y.Q."/>
            <person name="Zhou H."/>
            <person name="Devos K.M."/>
            <person name="Bennetzen J.L."/>
            <person name="Unver T."/>
            <person name="Budak H."/>
            <person name="Gulick P.J."/>
            <person name="Galiba G."/>
            <person name="Kalapos B."/>
            <person name="Nelson D.R."/>
            <person name="Li P."/>
            <person name="You F.M."/>
            <person name="Luo M.C."/>
            <person name="Dvorak J."/>
        </authorList>
    </citation>
    <scope>NUCLEOTIDE SEQUENCE [LARGE SCALE GENOMIC DNA]</scope>
    <source>
        <strain evidence="1">cv. AL8/78</strain>
    </source>
</reference>
<evidence type="ECO:0000313" key="1">
    <source>
        <dbReference type="EnsemblPlants" id="AET1Gv20100300.1"/>
    </source>
</evidence>
<keyword evidence="2" id="KW-1185">Reference proteome</keyword>
<dbReference type="SUPFAM" id="SSF56672">
    <property type="entry name" value="DNA/RNA polymerases"/>
    <property type="match status" value="1"/>
</dbReference>
<dbReference type="PANTHER" id="PTHR33064:SF40">
    <property type="entry name" value="REVERSE TRANSCRIPTASE_RETROTRANSPOSON-DERIVED PROTEIN RNASE H-LIKE DOMAIN-CONTAINING PROTEIN"/>
    <property type="match status" value="1"/>
</dbReference>
<name>A0A452XPU9_AEGTS</name>
<organism evidence="1 2">
    <name type="scientific">Aegilops tauschii subsp. strangulata</name>
    <name type="common">Goatgrass</name>
    <dbReference type="NCBI Taxonomy" id="200361"/>
    <lineage>
        <taxon>Eukaryota</taxon>
        <taxon>Viridiplantae</taxon>
        <taxon>Streptophyta</taxon>
        <taxon>Embryophyta</taxon>
        <taxon>Tracheophyta</taxon>
        <taxon>Spermatophyta</taxon>
        <taxon>Magnoliopsida</taxon>
        <taxon>Liliopsida</taxon>
        <taxon>Poales</taxon>
        <taxon>Poaceae</taxon>
        <taxon>BOP clade</taxon>
        <taxon>Pooideae</taxon>
        <taxon>Triticodae</taxon>
        <taxon>Triticeae</taxon>
        <taxon>Triticinae</taxon>
        <taxon>Aegilops</taxon>
    </lineage>
</organism>
<proteinExistence type="predicted"/>
<reference evidence="2" key="1">
    <citation type="journal article" date="2014" name="Science">
        <title>Ancient hybridizations among the ancestral genomes of bread wheat.</title>
        <authorList>
            <consortium name="International Wheat Genome Sequencing Consortium,"/>
            <person name="Marcussen T."/>
            <person name="Sandve S.R."/>
            <person name="Heier L."/>
            <person name="Spannagl M."/>
            <person name="Pfeifer M."/>
            <person name="Jakobsen K.S."/>
            <person name="Wulff B.B."/>
            <person name="Steuernagel B."/>
            <person name="Mayer K.F."/>
            <person name="Olsen O.A."/>
        </authorList>
    </citation>
    <scope>NUCLEOTIDE SEQUENCE [LARGE SCALE GENOMIC DNA]</scope>
    <source>
        <strain evidence="2">cv. AL8/78</strain>
    </source>
</reference>
<accession>A0A452XPU9</accession>